<dbReference type="Proteomes" id="UP000623967">
    <property type="component" value="Unassembled WGS sequence"/>
</dbReference>
<accession>A0ABS1TLJ6</accession>
<organism evidence="3 4">
    <name type="scientific">Neobacillus paridis</name>
    <dbReference type="NCBI Taxonomy" id="2803862"/>
    <lineage>
        <taxon>Bacteria</taxon>
        <taxon>Bacillati</taxon>
        <taxon>Bacillota</taxon>
        <taxon>Bacilli</taxon>
        <taxon>Bacillales</taxon>
        <taxon>Bacillaceae</taxon>
        <taxon>Neobacillus</taxon>
    </lineage>
</organism>
<dbReference type="SUPFAM" id="SSF50118">
    <property type="entry name" value="Cell growth inhibitor/plasmid maintenance toxic component"/>
    <property type="match status" value="1"/>
</dbReference>
<dbReference type="EMBL" id="JAESWB010000134">
    <property type="protein sequence ID" value="MBL4952201.1"/>
    <property type="molecule type" value="Genomic_DNA"/>
</dbReference>
<evidence type="ECO:0000313" key="4">
    <source>
        <dbReference type="Proteomes" id="UP000623967"/>
    </source>
</evidence>
<evidence type="ECO:0000256" key="2">
    <source>
        <dbReference type="ARBA" id="ARBA00022649"/>
    </source>
</evidence>
<keyword evidence="2" id="KW-1277">Toxin-antitoxin system</keyword>
<dbReference type="Pfam" id="PF02452">
    <property type="entry name" value="PemK_toxin"/>
    <property type="match status" value="1"/>
</dbReference>
<dbReference type="Gene3D" id="2.30.30.110">
    <property type="match status" value="1"/>
</dbReference>
<dbReference type="RefSeq" id="WP_202653479.1">
    <property type="nucleotide sequence ID" value="NZ_JAESWB010000134.1"/>
</dbReference>
<reference evidence="3 4" key="1">
    <citation type="submission" date="2021-01" db="EMBL/GenBank/DDBJ databases">
        <title>Genome public.</title>
        <authorList>
            <person name="Liu C."/>
            <person name="Sun Q."/>
        </authorList>
    </citation>
    <scope>NUCLEOTIDE SEQUENCE [LARGE SCALE GENOMIC DNA]</scope>
    <source>
        <strain evidence="3 4">YIM B02564</strain>
    </source>
</reference>
<dbReference type="InterPro" id="IPR011067">
    <property type="entry name" value="Plasmid_toxin/cell-grow_inhib"/>
</dbReference>
<protein>
    <submittedName>
        <fullName evidence="3">Type II toxin-antitoxin system PemK/MazF family toxin</fullName>
    </submittedName>
</protein>
<evidence type="ECO:0000256" key="1">
    <source>
        <dbReference type="ARBA" id="ARBA00007521"/>
    </source>
</evidence>
<dbReference type="InterPro" id="IPR003477">
    <property type="entry name" value="PemK-like"/>
</dbReference>
<comment type="caution">
    <text evidence="3">The sequence shown here is derived from an EMBL/GenBank/DDBJ whole genome shotgun (WGS) entry which is preliminary data.</text>
</comment>
<proteinExistence type="inferred from homology"/>
<sequence length="199" mass="22402">MPIHATKLLQAKRTNPKKVVLHEQTVSSQLRYTLSDTRNVLEQKTVENVVPYILWNDTWNKIGFFGPDKDHPTTHHAGKRYSRGRKVFVDFGLNAGREASLPHPAIVIQNFKDLVLVAPTTSNDGGALDPSIEKVILSVPGDGVIFPQDTLIELHQMRCVAKNRIINDLKVNVDQYIVPNRVVDTLNQQMKNAFLMAQT</sequence>
<name>A0ABS1TLJ6_9BACI</name>
<keyword evidence="4" id="KW-1185">Reference proteome</keyword>
<evidence type="ECO:0000313" key="3">
    <source>
        <dbReference type="EMBL" id="MBL4952201.1"/>
    </source>
</evidence>
<gene>
    <name evidence="3" type="ORF">JK635_08260</name>
</gene>
<comment type="similarity">
    <text evidence="1">Belongs to the PemK/MazF family.</text>
</comment>